<dbReference type="Gene3D" id="3.40.190.10">
    <property type="entry name" value="Periplasmic binding protein-like II"/>
    <property type="match status" value="1"/>
</dbReference>
<reference evidence="1" key="1">
    <citation type="submission" date="2022-08" db="EMBL/GenBank/DDBJ databases">
        <title>Novel Bdellovibrio Species Isolated from Svalbard: Designation Bdellovibrio svalbardensis.</title>
        <authorList>
            <person name="Mitchell R.J."/>
            <person name="Choi S.Y."/>
        </authorList>
    </citation>
    <scope>NUCLEOTIDE SEQUENCE</scope>
    <source>
        <strain evidence="1">PAP01</strain>
    </source>
</reference>
<gene>
    <name evidence="1" type="ORF">NWE73_09620</name>
</gene>
<proteinExistence type="predicted"/>
<comment type="caution">
    <text evidence="1">The sequence shown here is derived from an EMBL/GenBank/DDBJ whole genome shotgun (WGS) entry which is preliminary data.</text>
</comment>
<dbReference type="RefSeq" id="WP_277578099.1">
    <property type="nucleotide sequence ID" value="NZ_JANRMI010000002.1"/>
</dbReference>
<dbReference type="EMBL" id="JANRMI010000002">
    <property type="protein sequence ID" value="MDG0816622.1"/>
    <property type="molecule type" value="Genomic_DNA"/>
</dbReference>
<keyword evidence="2" id="KW-1185">Reference proteome</keyword>
<dbReference type="SUPFAM" id="SSF53850">
    <property type="entry name" value="Periplasmic binding protein-like II"/>
    <property type="match status" value="1"/>
</dbReference>
<sequence length="308" mass="35271">MGFLHGFLPQGISRDYIIRPTKVRILTTDELLFPKELRTLIEDELHVKLEVTLTRDWNVLLAKTVATPSEDIIFLPSYWATTLRQQNLLSNMALNKESELQQRVAPDFIDTSVATKKTFDFLPFYWIKTGILSSKHKSFTEFLKDKTESTLFLLADEDLILKHFQIWNEQGLGSLVAQKKILTLQLDQILKTNRKGVMEVPLNEINPDLEISNQLSALIVWGAVIPMNSDKKDLAQEILNVLTTPLLQEKVLVQTPFNSTLTQVSDQALPVQRRASYIRDLQLKDTLLIDKKDVDAKSKLKNEFNLVL</sequence>
<name>A0ABT6DIE1_9BACT</name>
<protein>
    <recommendedName>
        <fullName evidence="3">Extracellular solute-binding protein</fullName>
    </recommendedName>
</protein>
<organism evidence="1 2">
    <name type="scientific">Bdellovibrio svalbardensis</name>
    <dbReference type="NCBI Taxonomy" id="2972972"/>
    <lineage>
        <taxon>Bacteria</taxon>
        <taxon>Pseudomonadati</taxon>
        <taxon>Bdellovibrionota</taxon>
        <taxon>Bdellovibrionia</taxon>
        <taxon>Bdellovibrionales</taxon>
        <taxon>Pseudobdellovibrionaceae</taxon>
        <taxon>Bdellovibrio</taxon>
    </lineage>
</organism>
<evidence type="ECO:0000313" key="1">
    <source>
        <dbReference type="EMBL" id="MDG0816622.1"/>
    </source>
</evidence>
<evidence type="ECO:0000313" key="2">
    <source>
        <dbReference type="Proteomes" id="UP001152321"/>
    </source>
</evidence>
<accession>A0ABT6DIE1</accession>
<evidence type="ECO:0008006" key="3">
    <source>
        <dbReference type="Google" id="ProtNLM"/>
    </source>
</evidence>
<dbReference type="Proteomes" id="UP001152321">
    <property type="component" value="Unassembled WGS sequence"/>
</dbReference>